<accession>V4MQT1</accession>
<feature type="region of interest" description="Disordered" evidence="5">
    <location>
        <begin position="1"/>
        <end position="165"/>
    </location>
</feature>
<evidence type="ECO:0000256" key="3">
    <source>
        <dbReference type="ARBA" id="ARBA00023187"/>
    </source>
</evidence>
<feature type="region of interest" description="Disordered" evidence="5">
    <location>
        <begin position="186"/>
        <end position="224"/>
    </location>
</feature>
<dbReference type="InterPro" id="IPR010541">
    <property type="entry name" value="Prp3_C"/>
</dbReference>
<keyword evidence="9" id="KW-1185">Reference proteome</keyword>
<dbReference type="GO" id="GO:0046540">
    <property type="term" value="C:U4/U6 x U5 tri-snRNP complex"/>
    <property type="evidence" value="ECO:0007669"/>
    <property type="project" value="InterPro"/>
</dbReference>
<feature type="region of interest" description="Disordered" evidence="5">
    <location>
        <begin position="539"/>
        <end position="562"/>
    </location>
</feature>
<dbReference type="InterPro" id="IPR013881">
    <property type="entry name" value="Pre-mRNA_splic_Prp3_dom"/>
</dbReference>
<dbReference type="STRING" id="72664.V4MQT1"/>
<evidence type="ECO:0000256" key="4">
    <source>
        <dbReference type="ARBA" id="ARBA00023242"/>
    </source>
</evidence>
<dbReference type="PANTHER" id="PTHR14212">
    <property type="entry name" value="U4/U6-ASSOCIATED RNA SPLICING FACTOR-RELATED"/>
    <property type="match status" value="1"/>
</dbReference>
<dbReference type="OMA" id="RIKSQFG"/>
<comment type="subcellular location">
    <subcellularLocation>
        <location evidence="1">Nucleus</location>
    </subcellularLocation>
</comment>
<dbReference type="eggNOG" id="KOG2769">
    <property type="taxonomic scope" value="Eukaryota"/>
</dbReference>
<feature type="region of interest" description="Disordered" evidence="5">
    <location>
        <begin position="254"/>
        <end position="291"/>
    </location>
</feature>
<organism evidence="8 9">
    <name type="scientific">Eutrema salsugineum</name>
    <name type="common">Saltwater cress</name>
    <name type="synonym">Sisymbrium salsugineum</name>
    <dbReference type="NCBI Taxonomy" id="72664"/>
    <lineage>
        <taxon>Eukaryota</taxon>
        <taxon>Viridiplantae</taxon>
        <taxon>Streptophyta</taxon>
        <taxon>Embryophyta</taxon>
        <taxon>Tracheophyta</taxon>
        <taxon>Spermatophyta</taxon>
        <taxon>Magnoliopsida</taxon>
        <taxon>eudicotyledons</taxon>
        <taxon>Gunneridae</taxon>
        <taxon>Pentapetalae</taxon>
        <taxon>rosids</taxon>
        <taxon>malvids</taxon>
        <taxon>Brassicales</taxon>
        <taxon>Brassicaceae</taxon>
        <taxon>Eutremeae</taxon>
        <taxon>Eutrema</taxon>
    </lineage>
</organism>
<dbReference type="Pfam" id="PF08572">
    <property type="entry name" value="PRP3"/>
    <property type="match status" value="1"/>
</dbReference>
<feature type="compositionally biased region" description="Polar residues" evidence="5">
    <location>
        <begin position="263"/>
        <end position="291"/>
    </location>
</feature>
<dbReference type="GO" id="GO:0000398">
    <property type="term" value="P:mRNA splicing, via spliceosome"/>
    <property type="evidence" value="ECO:0007669"/>
    <property type="project" value="InterPro"/>
</dbReference>
<gene>
    <name evidence="8" type="ORF">EUTSA_v10006834mg</name>
</gene>
<dbReference type="CDD" id="cd24162">
    <property type="entry name" value="Prp3_C"/>
    <property type="match status" value="1"/>
</dbReference>
<dbReference type="InterPro" id="IPR027104">
    <property type="entry name" value="Prp3"/>
</dbReference>
<keyword evidence="2" id="KW-0507">mRNA processing</keyword>
<dbReference type="KEGG" id="eus:EUTSA_v10006834mg"/>
<feature type="region of interest" description="Disordered" evidence="5">
    <location>
        <begin position="623"/>
        <end position="650"/>
    </location>
</feature>
<proteinExistence type="predicted"/>
<feature type="compositionally biased region" description="Basic and acidic residues" evidence="5">
    <location>
        <begin position="1"/>
        <end position="28"/>
    </location>
</feature>
<evidence type="ECO:0000313" key="8">
    <source>
        <dbReference type="EMBL" id="ESQ34056.1"/>
    </source>
</evidence>
<dbReference type="OrthoDB" id="10264544at2759"/>
<name>V4MQT1_EUTSA</name>
<feature type="compositionally biased region" description="Basic and acidic residues" evidence="5">
    <location>
        <begin position="128"/>
        <end position="148"/>
    </location>
</feature>
<evidence type="ECO:0000256" key="1">
    <source>
        <dbReference type="ARBA" id="ARBA00004123"/>
    </source>
</evidence>
<evidence type="ECO:0000256" key="2">
    <source>
        <dbReference type="ARBA" id="ARBA00022664"/>
    </source>
</evidence>
<dbReference type="Proteomes" id="UP000030689">
    <property type="component" value="Unassembled WGS sequence"/>
</dbReference>
<dbReference type="EMBL" id="KI517683">
    <property type="protein sequence ID" value="ESQ34056.1"/>
    <property type="molecule type" value="Genomic_DNA"/>
</dbReference>
<evidence type="ECO:0000259" key="7">
    <source>
        <dbReference type="Pfam" id="PF08572"/>
    </source>
</evidence>
<dbReference type="AlphaFoldDB" id="V4MQT1"/>
<feature type="compositionally biased region" description="Basic and acidic residues" evidence="5">
    <location>
        <begin position="35"/>
        <end position="117"/>
    </location>
</feature>
<evidence type="ECO:0000256" key="5">
    <source>
        <dbReference type="SAM" id="MobiDB-lite"/>
    </source>
</evidence>
<keyword evidence="4" id="KW-0539">Nucleus</keyword>
<dbReference type="Gramene" id="ESQ34056">
    <property type="protein sequence ID" value="ESQ34056"/>
    <property type="gene ID" value="EUTSA_v10006834mg"/>
</dbReference>
<feature type="compositionally biased region" description="Polar residues" evidence="5">
    <location>
        <begin position="208"/>
        <end position="218"/>
    </location>
</feature>
<dbReference type="Pfam" id="PF06544">
    <property type="entry name" value="Prp3_C"/>
    <property type="match status" value="1"/>
</dbReference>
<feature type="domain" description="Pre-mRNA-splicing factor 3" evidence="7">
    <location>
        <begin position="411"/>
        <end position="638"/>
    </location>
</feature>
<reference evidence="8 9" key="1">
    <citation type="journal article" date="2013" name="Front. Plant Sci.">
        <title>The Reference Genome of the Halophytic Plant Eutrema salsugineum.</title>
        <authorList>
            <person name="Yang R."/>
            <person name="Jarvis D.E."/>
            <person name="Chen H."/>
            <person name="Beilstein M.A."/>
            <person name="Grimwood J."/>
            <person name="Jenkins J."/>
            <person name="Shu S."/>
            <person name="Prochnik S."/>
            <person name="Xin M."/>
            <person name="Ma C."/>
            <person name="Schmutz J."/>
            <person name="Wing R.A."/>
            <person name="Mitchell-Olds T."/>
            <person name="Schumaker K.S."/>
            <person name="Wang X."/>
        </authorList>
    </citation>
    <scope>NUCLEOTIDE SEQUENCE [LARGE SCALE GENOMIC DNA]</scope>
</reference>
<protein>
    <submittedName>
        <fullName evidence="8">Uncharacterized protein</fullName>
    </submittedName>
</protein>
<dbReference type="PANTHER" id="PTHR14212:SF0">
    <property type="entry name" value="U4_U6 SMALL NUCLEAR RIBONUCLEOPROTEIN PRP3"/>
    <property type="match status" value="1"/>
</dbReference>
<feature type="domain" description="Small nuclear ribonucleoprotein Prp3 C-terminal" evidence="6">
    <location>
        <begin position="662"/>
        <end position="792"/>
    </location>
</feature>
<keyword evidence="3" id="KW-0508">mRNA splicing</keyword>
<sequence length="798" mass="89421">MDKERYSRSNRDDRDRDSSVDHSPEREGGRRHHGRDRDGDSKRRDSDHHRSSRRDDREDERDRTKDRARDRGRSVERSEREGSRDREKHHERSHEVSKEKEARSKRKEREEENGSREGKKKSRFSDGNGERRSRFEDSAMEHENKNAEVTEGSGAMNGTSGVPIGAASYASETSLAPSQTLLTKVSSISTTDENKGVSIVRSHEVPGKSSTDGRTSSTAGKSSAKLSLDALAKAKKTLQMQKGLVQLQKGLAERMKNSPLPKQGTNSTSEGSTHTRGPSSTTTPAVSAGTSSASALPHAVFPGLDSIATIEAVKRAQERAVNMGGRLDPGFGPLINLFPGQTHAQTPVPQKPAKPPVLRVDALGREIDEHGNVISVTKPSNLSTLKVNINKQKKDAFQILKPQLEVDPEENPHFDPRMGIDKNKILRPKRMSFQFVEEGKWTRDAENLKLKSQFGEAKARELKVKQAHLAKAKDDINPNLIEVSERAPRKEKPKEPIPDVEWWDANVLIKGEYGDIADGAITDSDLKIEKLTHYIEHPRPIEPPAEAAPPPPQPLKLTKREQKKLRTQRRLAKEKEKQEMIRQGLLEPPKAKVKMSNLMKVLGAEATQDPTKLEKEIRTAAAEREQAHTDRNAARKLTPAEKREKKERKLFDDPTTVETIVSVYKINKLSHPKARFKVEMNARQNKLTGCSVMTDGMSVVVVEGKSKAIKRYGKLMLSRINWEEAVKKEGEEGEEEDEDGEENGGNNKCWLVWQGSVAKPSFHRFHVQECLTESAAKKVFTDAGVAHYWDLALNYTED</sequence>
<evidence type="ECO:0000313" key="9">
    <source>
        <dbReference type="Proteomes" id="UP000030689"/>
    </source>
</evidence>
<feature type="compositionally biased region" description="Pro residues" evidence="5">
    <location>
        <begin position="541"/>
        <end position="554"/>
    </location>
</feature>
<evidence type="ECO:0000259" key="6">
    <source>
        <dbReference type="Pfam" id="PF06544"/>
    </source>
</evidence>